<evidence type="ECO:0008006" key="3">
    <source>
        <dbReference type="Google" id="ProtNLM"/>
    </source>
</evidence>
<name>A0A8S9Q8P3_BRACR</name>
<comment type="caution">
    <text evidence="1">The sequence shown here is derived from an EMBL/GenBank/DDBJ whole genome shotgun (WGS) entry which is preliminary data.</text>
</comment>
<gene>
    <name evidence="1" type="ORF">F2Q69_00021127</name>
</gene>
<evidence type="ECO:0000313" key="2">
    <source>
        <dbReference type="Proteomes" id="UP000712600"/>
    </source>
</evidence>
<dbReference type="Proteomes" id="UP000712600">
    <property type="component" value="Unassembled WGS sequence"/>
</dbReference>
<dbReference type="AlphaFoldDB" id="A0A8S9Q8P3"/>
<dbReference type="EMBL" id="QGKX02001290">
    <property type="protein sequence ID" value="KAF3538156.1"/>
    <property type="molecule type" value="Genomic_DNA"/>
</dbReference>
<evidence type="ECO:0000313" key="1">
    <source>
        <dbReference type="EMBL" id="KAF3538156.1"/>
    </source>
</evidence>
<reference evidence="1" key="1">
    <citation type="submission" date="2019-12" db="EMBL/GenBank/DDBJ databases">
        <title>Genome sequencing and annotation of Brassica cretica.</title>
        <authorList>
            <person name="Studholme D.J."/>
            <person name="Sarris P."/>
        </authorList>
    </citation>
    <scope>NUCLEOTIDE SEQUENCE</scope>
    <source>
        <strain evidence="1">PFS-109/04</strain>
        <tissue evidence="1">Leaf</tissue>
    </source>
</reference>
<protein>
    <recommendedName>
        <fullName evidence="3">Replication factor A C-terminal domain-containing protein</fullName>
    </recommendedName>
</protein>
<sequence length="176" mass="19407">MSLANTNTQLPDLTFVDIIAAVRDINITFNDQAWTAQHIMINRSTTVSLSVFDAQADQLKQNILAIGVAKVIVATSINPKLYSKPEKDDTTSAKQYHGVKKLEKVSLGELNNYILESPPQALEFLCKAKIASLETTNGWYRVELLVEAGDDKSLFVAFDSAMTKLTGIRATEVVME</sequence>
<accession>A0A8S9Q8P3</accession>
<proteinExistence type="predicted"/>
<organism evidence="1 2">
    <name type="scientific">Brassica cretica</name>
    <name type="common">Mustard</name>
    <dbReference type="NCBI Taxonomy" id="69181"/>
    <lineage>
        <taxon>Eukaryota</taxon>
        <taxon>Viridiplantae</taxon>
        <taxon>Streptophyta</taxon>
        <taxon>Embryophyta</taxon>
        <taxon>Tracheophyta</taxon>
        <taxon>Spermatophyta</taxon>
        <taxon>Magnoliopsida</taxon>
        <taxon>eudicotyledons</taxon>
        <taxon>Gunneridae</taxon>
        <taxon>Pentapetalae</taxon>
        <taxon>rosids</taxon>
        <taxon>malvids</taxon>
        <taxon>Brassicales</taxon>
        <taxon>Brassicaceae</taxon>
        <taxon>Brassiceae</taxon>
        <taxon>Brassica</taxon>
    </lineage>
</organism>